<organism evidence="2 3">
    <name type="scientific">Corallococcus macrosporus</name>
    <dbReference type="NCBI Taxonomy" id="35"/>
    <lineage>
        <taxon>Bacteria</taxon>
        <taxon>Pseudomonadati</taxon>
        <taxon>Myxococcota</taxon>
        <taxon>Myxococcia</taxon>
        <taxon>Myxococcales</taxon>
        <taxon>Cystobacterineae</taxon>
        <taxon>Myxococcaceae</taxon>
        <taxon>Corallococcus</taxon>
    </lineage>
</organism>
<comment type="caution">
    <text evidence="2">The sequence shown here is derived from an EMBL/GenBank/DDBJ whole genome shotgun (WGS) entry which is preliminary data.</text>
</comment>
<gene>
    <name evidence="2" type="ORF">JYK02_30495</name>
</gene>
<sequence>MLSLRSIALSCVVVLGFFAACNDDSPSPGGTPDASVPDGSVPDASVPEMCTDAGTTQCGDTCVNTDTDPAHCGVCGEACTAIEDCQSGLCVAVCRIGAETFTAGAVNAANACEVCAPVTSATTWTLLAEGTACGSGQICSAGACSPKCFINGTVYAEGTPNPANACEVCTPATSTSTWSPRESIPLLVGGTDLAAQGWTLIEQAPSSLTYGEDYVRLATSTTSGGRTSGQLLITRANAFDATKPFKLRVTMQIESANTHNQLDSGAAILGSFTPPFGNSTDRSQMIYLDSAAIGWADDTQSAAFSVTDGAYHVYEFAVNVDKVATVSVDGVAKLTRNNFAATGNIAIGGQTNDPNVDGAMRIKSVEKLCQ</sequence>
<evidence type="ECO:0000313" key="2">
    <source>
        <dbReference type="EMBL" id="MBN8231851.1"/>
    </source>
</evidence>
<dbReference type="Proteomes" id="UP000664052">
    <property type="component" value="Unassembled WGS sequence"/>
</dbReference>
<proteinExistence type="predicted"/>
<evidence type="ECO:0000313" key="3">
    <source>
        <dbReference type="Proteomes" id="UP000664052"/>
    </source>
</evidence>
<keyword evidence="1" id="KW-0732">Signal</keyword>
<keyword evidence="3" id="KW-1185">Reference proteome</keyword>
<dbReference type="EMBL" id="JAFIMU010000009">
    <property type="protein sequence ID" value="MBN8231851.1"/>
    <property type="molecule type" value="Genomic_DNA"/>
</dbReference>
<reference evidence="2 3" key="1">
    <citation type="submission" date="2021-02" db="EMBL/GenBank/DDBJ databases">
        <title>De Novo genome assembly of isolated myxobacteria.</title>
        <authorList>
            <person name="Stevens D.C."/>
        </authorList>
    </citation>
    <scope>NUCLEOTIDE SEQUENCE [LARGE SCALE GENOMIC DNA]</scope>
    <source>
        <strain evidence="2 3">ATCC 29039</strain>
    </source>
</reference>
<evidence type="ECO:0000256" key="1">
    <source>
        <dbReference type="SAM" id="SignalP"/>
    </source>
</evidence>
<accession>A0ABS3DKM0</accession>
<feature type="chain" id="PRO_5047132519" evidence="1">
    <location>
        <begin position="20"/>
        <end position="370"/>
    </location>
</feature>
<feature type="signal peptide" evidence="1">
    <location>
        <begin position="1"/>
        <end position="19"/>
    </location>
</feature>
<dbReference type="PROSITE" id="PS51257">
    <property type="entry name" value="PROKAR_LIPOPROTEIN"/>
    <property type="match status" value="1"/>
</dbReference>
<protein>
    <submittedName>
        <fullName evidence="2">Uncharacterized protein</fullName>
    </submittedName>
</protein>
<name>A0ABS3DKM0_9BACT</name>